<dbReference type="Proteomes" id="UP000346198">
    <property type="component" value="Unassembled WGS sequence"/>
</dbReference>
<evidence type="ECO:0000256" key="1">
    <source>
        <dbReference type="SAM" id="MobiDB-lite"/>
    </source>
</evidence>
<feature type="region of interest" description="Disordered" evidence="1">
    <location>
        <begin position="511"/>
        <end position="542"/>
    </location>
</feature>
<keyword evidence="4" id="KW-1185">Reference proteome</keyword>
<dbReference type="EMBL" id="CAAHFH010000001">
    <property type="protein sequence ID" value="VGO18401.1"/>
    <property type="molecule type" value="Genomic_DNA"/>
</dbReference>
<dbReference type="PANTHER" id="PTHR34614">
    <property type="match status" value="1"/>
</dbReference>
<dbReference type="GO" id="GO:0006313">
    <property type="term" value="P:DNA transposition"/>
    <property type="evidence" value="ECO:0007669"/>
    <property type="project" value="InterPro"/>
</dbReference>
<organism evidence="3 4">
    <name type="scientific">Pontiella sulfatireligans</name>
    <dbReference type="NCBI Taxonomy" id="2750658"/>
    <lineage>
        <taxon>Bacteria</taxon>
        <taxon>Pseudomonadati</taxon>
        <taxon>Kiritimatiellota</taxon>
        <taxon>Kiritimatiellia</taxon>
        <taxon>Kiritimatiellales</taxon>
        <taxon>Pontiellaceae</taxon>
        <taxon>Pontiella</taxon>
    </lineage>
</organism>
<protein>
    <recommendedName>
        <fullName evidence="2">Transposase IS4-like domain-containing protein</fullName>
    </recommendedName>
</protein>
<dbReference type="AlphaFoldDB" id="A0A6C2UG51"/>
<dbReference type="Pfam" id="PF01609">
    <property type="entry name" value="DDE_Tnp_1"/>
    <property type="match status" value="1"/>
</dbReference>
<evidence type="ECO:0000313" key="4">
    <source>
        <dbReference type="Proteomes" id="UP000346198"/>
    </source>
</evidence>
<dbReference type="InterPro" id="IPR002559">
    <property type="entry name" value="Transposase_11"/>
</dbReference>
<proteinExistence type="predicted"/>
<reference evidence="3 4" key="1">
    <citation type="submission" date="2019-04" db="EMBL/GenBank/DDBJ databases">
        <authorList>
            <person name="Van Vliet M D."/>
        </authorList>
    </citation>
    <scope>NUCLEOTIDE SEQUENCE [LARGE SCALE GENOMIC DNA]</scope>
    <source>
        <strain evidence="3 4">F21</strain>
    </source>
</reference>
<name>A0A6C2UG51_9BACT</name>
<evidence type="ECO:0000313" key="3">
    <source>
        <dbReference type="EMBL" id="VGO18401.1"/>
    </source>
</evidence>
<dbReference type="GO" id="GO:0003677">
    <property type="term" value="F:DNA binding"/>
    <property type="evidence" value="ECO:0007669"/>
    <property type="project" value="InterPro"/>
</dbReference>
<accession>A0A6C2UG51</accession>
<feature type="compositionally biased region" description="Basic and acidic residues" evidence="1">
    <location>
        <begin position="511"/>
        <end position="536"/>
    </location>
</feature>
<sequence length="592" mass="66743">MFRYVAYCAAMYIERVPNRNSPPAVLLRESWRENGKVRKKTVANLSGLPDELVEALRAALKGESIPASEGIASLEKAISIHDARQHGHVAAIHSVLKKSGLLGMIDSKRSRERDVVAAMIIDRIISGDSKLATVRHCDPQTASTSLGELLSLEDLHENECYAAMDWLLEREDKIQKKLAKKHLADGAPGLFDLSSSYFEGQCCELAQFGYSRDHRGDRKQVNYGIYCNTAGTPVGVEVLAGNESDRIAFPIAVERVRKDFNHKNVIFIGDRGMISGKAIDEYLRDEEGADWITALNAASIAKLERCGSIQLTFFDECDLASITHPDYPDERLVVCRNPDLAKRRSKRREALLQATEKLLAEIIKKVERKNKPLRGKDAIGVEVGKIINKKKMAKHFNLTIEDDTFAFDRNAEKIRSESATDGLYVIRSSVDKTRMTDQELVANYKNLEMVERAFRSLKSIDLNVRPIYHRLDNRVRAHIFICMLAYHIEHQMRSQLAPLLFADEQKETAAERDSVVDPVKRSDSAKKKDQTRRTPDGQHPISSFRDILNTLSAITRSRVKVEGHKKGDFKTTSTPTPYQQKILEWLGATRGM</sequence>
<dbReference type="GO" id="GO:0004803">
    <property type="term" value="F:transposase activity"/>
    <property type="evidence" value="ECO:0007669"/>
    <property type="project" value="InterPro"/>
</dbReference>
<gene>
    <name evidence="3" type="ORF">SCARR_00453</name>
</gene>
<dbReference type="PANTHER" id="PTHR34614:SF2">
    <property type="entry name" value="TRANSPOSASE IS4-LIKE DOMAIN-CONTAINING PROTEIN"/>
    <property type="match status" value="1"/>
</dbReference>
<dbReference type="InterPro" id="IPR047654">
    <property type="entry name" value="IS1634_transpos"/>
</dbReference>
<feature type="domain" description="Transposase IS4-like" evidence="2">
    <location>
        <begin position="210"/>
        <end position="486"/>
    </location>
</feature>
<dbReference type="NCBIfam" id="NF033559">
    <property type="entry name" value="transpos_IS1634"/>
    <property type="match status" value="1"/>
</dbReference>
<evidence type="ECO:0000259" key="2">
    <source>
        <dbReference type="Pfam" id="PF01609"/>
    </source>
</evidence>